<sequence>MTIEQEVSNEVYKMMDLHQKFSEGLFEEMNGLYSDDFQGWLYMPWVGEIEQYNAESIKEGNRLAAEFYKGKDIQFIFTGLKIVPQSANQATVSYEIVHQNKDQLVLVRALALEVWRKETDGNWKVIRWHEEKGEQT</sequence>
<dbReference type="InterPro" id="IPR032710">
    <property type="entry name" value="NTF2-like_dom_sf"/>
</dbReference>
<dbReference type="EMBL" id="JAGYPG010000003">
    <property type="protein sequence ID" value="MBS4196680.1"/>
    <property type="molecule type" value="Genomic_DNA"/>
</dbReference>
<dbReference type="Gene3D" id="3.10.450.50">
    <property type="match status" value="1"/>
</dbReference>
<organism evidence="1 2">
    <name type="scientific">Lederbergia citri</name>
    <dbReference type="NCBI Taxonomy" id="2833580"/>
    <lineage>
        <taxon>Bacteria</taxon>
        <taxon>Bacillati</taxon>
        <taxon>Bacillota</taxon>
        <taxon>Bacilli</taxon>
        <taxon>Bacillales</taxon>
        <taxon>Bacillaceae</taxon>
        <taxon>Lederbergia</taxon>
    </lineage>
</organism>
<dbReference type="Proteomes" id="UP000681414">
    <property type="component" value="Unassembled WGS sequence"/>
</dbReference>
<reference evidence="1 2" key="1">
    <citation type="submission" date="2021-05" db="EMBL/GenBank/DDBJ databases">
        <title>Novel Bacillus species.</title>
        <authorList>
            <person name="Liu G."/>
        </authorList>
    </citation>
    <scope>NUCLEOTIDE SEQUENCE [LARGE SCALE GENOMIC DNA]</scope>
    <source>
        <strain evidence="2">FJAT-49780</strain>
    </source>
</reference>
<evidence type="ECO:0000313" key="1">
    <source>
        <dbReference type="EMBL" id="MBS4196680.1"/>
    </source>
</evidence>
<dbReference type="AlphaFoldDB" id="A0A942TEY7"/>
<evidence type="ECO:0008006" key="3">
    <source>
        <dbReference type="Google" id="ProtNLM"/>
    </source>
</evidence>
<keyword evidence="2" id="KW-1185">Reference proteome</keyword>
<comment type="caution">
    <text evidence="1">The sequence shown here is derived from an EMBL/GenBank/DDBJ whole genome shotgun (WGS) entry which is preliminary data.</text>
</comment>
<evidence type="ECO:0000313" key="2">
    <source>
        <dbReference type="Proteomes" id="UP000681414"/>
    </source>
</evidence>
<gene>
    <name evidence="1" type="ORF">KHA97_16640</name>
</gene>
<accession>A0A942TEY7</accession>
<proteinExistence type="predicted"/>
<name>A0A942TEY7_9BACI</name>
<dbReference type="SUPFAM" id="SSF54427">
    <property type="entry name" value="NTF2-like"/>
    <property type="match status" value="1"/>
</dbReference>
<protein>
    <recommendedName>
        <fullName evidence="3">DUF4440 domain-containing protein</fullName>
    </recommendedName>
</protein>
<dbReference type="RefSeq" id="WP_213125907.1">
    <property type="nucleotide sequence ID" value="NZ_JAGYPG010000003.1"/>
</dbReference>